<keyword evidence="2" id="KW-0677">Repeat</keyword>
<dbReference type="NCBIfam" id="TIGR00756">
    <property type="entry name" value="PPR"/>
    <property type="match status" value="1"/>
</dbReference>
<accession>A0A9W9W7P7</accession>
<evidence type="ECO:0000256" key="2">
    <source>
        <dbReference type="ARBA" id="ARBA00022737"/>
    </source>
</evidence>
<feature type="region of interest" description="Disordered" evidence="6">
    <location>
        <begin position="116"/>
        <end position="150"/>
    </location>
</feature>
<feature type="repeat" description="PPR" evidence="5">
    <location>
        <begin position="287"/>
        <end position="321"/>
    </location>
</feature>
<feature type="region of interest" description="Disordered" evidence="6">
    <location>
        <begin position="644"/>
        <end position="701"/>
    </location>
</feature>
<dbReference type="GeneID" id="81365298"/>
<evidence type="ECO:0000256" key="1">
    <source>
        <dbReference type="ARBA" id="ARBA00006192"/>
    </source>
</evidence>
<comment type="caution">
    <text evidence="8">The sequence shown here is derived from an EMBL/GenBank/DDBJ whole genome shotgun (WGS) entry which is preliminary data.</text>
</comment>
<feature type="region of interest" description="Disordered" evidence="6">
    <location>
        <begin position="73"/>
        <end position="103"/>
    </location>
</feature>
<dbReference type="Pfam" id="PF01535">
    <property type="entry name" value="PPR"/>
    <property type="match status" value="2"/>
</dbReference>
<keyword evidence="9" id="KW-1185">Reference proteome</keyword>
<dbReference type="EMBL" id="JAPZBU010000004">
    <property type="protein sequence ID" value="KAJ5407798.1"/>
    <property type="molecule type" value="Genomic_DNA"/>
</dbReference>
<dbReference type="Proteomes" id="UP001147747">
    <property type="component" value="Unassembled WGS sequence"/>
</dbReference>
<dbReference type="RefSeq" id="XP_056492113.1">
    <property type="nucleotide sequence ID" value="XM_056626318.1"/>
</dbReference>
<name>A0A9W9W7P7_9EURO</name>
<evidence type="ECO:0000256" key="4">
    <source>
        <dbReference type="ARBA" id="ARBA00044511"/>
    </source>
</evidence>
<evidence type="ECO:0000256" key="6">
    <source>
        <dbReference type="SAM" id="MobiDB-lite"/>
    </source>
</evidence>
<evidence type="ECO:0000256" key="3">
    <source>
        <dbReference type="ARBA" id="ARBA00044493"/>
    </source>
</evidence>
<dbReference type="InterPro" id="IPR057027">
    <property type="entry name" value="TPR_mt"/>
</dbReference>
<proteinExistence type="inferred from homology"/>
<dbReference type="PROSITE" id="PS51375">
    <property type="entry name" value="PPR"/>
    <property type="match status" value="2"/>
</dbReference>
<evidence type="ECO:0000313" key="9">
    <source>
        <dbReference type="Proteomes" id="UP001147747"/>
    </source>
</evidence>
<comment type="subunit">
    <text evidence="4">Binds to mitochondrial small subunit 15S rRNA.</text>
</comment>
<comment type="similarity">
    <text evidence="1">Belongs to the CCM1 family.</text>
</comment>
<evidence type="ECO:0000259" key="7">
    <source>
        <dbReference type="Pfam" id="PF23276"/>
    </source>
</evidence>
<dbReference type="PANTHER" id="PTHR47936">
    <property type="entry name" value="PPR_LONG DOMAIN-CONTAINING PROTEIN"/>
    <property type="match status" value="1"/>
</dbReference>
<protein>
    <submittedName>
        <fullName evidence="8">Pentatricopeptide repeat protein</fullName>
    </submittedName>
</protein>
<gene>
    <name evidence="8" type="ORF">N7509_001681</name>
</gene>
<feature type="compositionally biased region" description="Basic and acidic residues" evidence="6">
    <location>
        <begin position="654"/>
        <end position="669"/>
    </location>
</feature>
<dbReference type="InterPro" id="IPR011990">
    <property type="entry name" value="TPR-like_helical_dom_sf"/>
</dbReference>
<comment type="function">
    <text evidence="3">Regulates mitochondrial small subunit maturation by controlling 15S rRNA 5'-end processing. Localizes to the 5' precursor of the 15S rRNA in a position that is subsequently occupied by mS47 in the mature yeast mtSSU. Uses structure and sequence-specific RNA recognition, binding to a single-stranded region of the precursor and specifically recognizing bases -6 to -1. The exchange of Ccm1 for mS47 is coupled to the irreversible removal of precursor rRNA that is accompanied by conformational changes of the mitoribosomal proteins uS5m and mS26. These conformational changes signal completion of 5'-end rRNA processing through protection of the mature 5'-end of the 15S rRNA and stabilization of mS47. The removal of the 5' precursor together with the dissociation of Ccm1 may be catalyzed by the 5'-3' exoribonuclease Pet127. Involved in the specific removal of group I introns in mitochondrial encoded transcripts.</text>
</comment>
<sequence>MVCYAILDAASETHRYQSRVIALFRAGGESATFKVTASPTKANGHVSACLGPGWALVFIMSFICPQGTQSPLPLQQTKKRSSRPFAPASTCTAGSSPRRYYTNGNKASHKITGYISSHTPEASPTHDESLAETESLPTDDLEHYPSTTDMLDDRREKELQLLYNMAKNPRAHELDYIPTSFLERKLQEDMAIKPKIKDAERVFRALMRDRQIRPTARHYKELILANCDWQFGSSLAVQRLLDEMDLNNIAMDSGTLHAALQAVAVHPDYILRQQLLDRLRDRWLPLSPAGWHSVVAGLMRENQFEKALEQLEAMERKNIPVENWLHSLIIYILCDYKEFEEISRLVRRRVEQGHDLTPQLLSHVLERASEDRHHGLTHYIWERKVNLGYLRPSEDTCSRTLSTAAKYGDPQLAQAVFHYMRKVRLAPKPDDYHQLVRSHLISGSEGDLLGGFQELCTVHEAGLTPLHSTMKALYQHFIKWKIDGWEAWQMLKRLKDSERSIPIEAVELILQSWKNDAKHNPSVADDALQLYRELYTVCPDGSNLSIYNSLINICRRAQRVDLGMYMLKEMASFGIIPSSKTFELVIRMCLDAGSFKSAWMYLQDMQERELPLTLTTQELIQEICPKSVDPYALRLKYHPSAQLPVNPPVAAEPAKPDRPGKVVWNKDPKPSQATRRRRRRQREARIAEMEERHEDTVVSEK</sequence>
<dbReference type="Pfam" id="PF23276">
    <property type="entry name" value="TPR_24"/>
    <property type="match status" value="1"/>
</dbReference>
<dbReference type="PANTHER" id="PTHR47936:SF1">
    <property type="entry name" value="PENTATRICOPEPTIDE REPEAT-CONTAINING PROTEIN GUN1, CHLOROPLASTIC"/>
    <property type="match status" value="1"/>
</dbReference>
<feature type="compositionally biased region" description="Basic and acidic residues" evidence="6">
    <location>
        <begin position="683"/>
        <end position="701"/>
    </location>
</feature>
<reference evidence="8" key="1">
    <citation type="submission" date="2022-12" db="EMBL/GenBank/DDBJ databases">
        <authorList>
            <person name="Petersen C."/>
        </authorList>
    </citation>
    <scope>NUCLEOTIDE SEQUENCE</scope>
    <source>
        <strain evidence="8">IBT 29677</strain>
    </source>
</reference>
<evidence type="ECO:0000313" key="8">
    <source>
        <dbReference type="EMBL" id="KAJ5407798.1"/>
    </source>
</evidence>
<dbReference type="OrthoDB" id="747253at2759"/>
<feature type="repeat" description="PPR" evidence="5">
    <location>
        <begin position="543"/>
        <end position="577"/>
    </location>
</feature>
<feature type="domain" description="Pentatricopeptide repeat-containing protein-mitochondrial" evidence="7">
    <location>
        <begin position="396"/>
        <end position="533"/>
    </location>
</feature>
<dbReference type="InterPro" id="IPR002885">
    <property type="entry name" value="PPR_rpt"/>
</dbReference>
<dbReference type="Gene3D" id="1.25.40.10">
    <property type="entry name" value="Tetratricopeptide repeat domain"/>
    <property type="match status" value="3"/>
</dbReference>
<organism evidence="8 9">
    <name type="scientific">Penicillium cosmopolitanum</name>
    <dbReference type="NCBI Taxonomy" id="1131564"/>
    <lineage>
        <taxon>Eukaryota</taxon>
        <taxon>Fungi</taxon>
        <taxon>Dikarya</taxon>
        <taxon>Ascomycota</taxon>
        <taxon>Pezizomycotina</taxon>
        <taxon>Eurotiomycetes</taxon>
        <taxon>Eurotiomycetidae</taxon>
        <taxon>Eurotiales</taxon>
        <taxon>Aspergillaceae</taxon>
        <taxon>Penicillium</taxon>
    </lineage>
</organism>
<reference evidence="8" key="2">
    <citation type="journal article" date="2023" name="IMA Fungus">
        <title>Comparative genomic study of the Penicillium genus elucidates a diverse pangenome and 15 lateral gene transfer events.</title>
        <authorList>
            <person name="Petersen C."/>
            <person name="Sorensen T."/>
            <person name="Nielsen M.R."/>
            <person name="Sondergaard T.E."/>
            <person name="Sorensen J.L."/>
            <person name="Fitzpatrick D.A."/>
            <person name="Frisvad J.C."/>
            <person name="Nielsen K.L."/>
        </authorList>
    </citation>
    <scope>NUCLEOTIDE SEQUENCE</scope>
    <source>
        <strain evidence="8">IBT 29677</strain>
    </source>
</reference>
<dbReference type="AlphaFoldDB" id="A0A9W9W7P7"/>
<evidence type="ECO:0000256" key="5">
    <source>
        <dbReference type="PROSITE-ProRule" id="PRU00708"/>
    </source>
</evidence>